<dbReference type="OrthoDB" id="6771988at2759"/>
<dbReference type="KEGG" id="foc:127750834"/>
<evidence type="ECO:0000313" key="2">
    <source>
        <dbReference type="Proteomes" id="UP000504606"/>
    </source>
</evidence>
<accession>A0A9C6X562</accession>
<keyword evidence="2" id="KW-1185">Reference proteome</keyword>
<evidence type="ECO:0000259" key="1">
    <source>
        <dbReference type="Pfam" id="PF09588"/>
    </source>
</evidence>
<dbReference type="CDD" id="cd22343">
    <property type="entry name" value="PDDEXK_lambda_exonuclease-like"/>
    <property type="match status" value="1"/>
</dbReference>
<name>A0A9C6X562_FRAOC</name>
<reference evidence="3" key="1">
    <citation type="submission" date="2025-08" db="UniProtKB">
        <authorList>
            <consortium name="RefSeq"/>
        </authorList>
    </citation>
    <scope>IDENTIFICATION</scope>
    <source>
        <tissue evidence="3">Whole organism</tissue>
    </source>
</reference>
<dbReference type="PANTHER" id="PTHR46609">
    <property type="entry name" value="EXONUCLEASE, PHAGE-TYPE/RECB, C-TERMINAL DOMAIN-CONTAINING PROTEIN"/>
    <property type="match status" value="1"/>
</dbReference>
<dbReference type="RefSeq" id="XP_052129339.1">
    <property type="nucleotide sequence ID" value="XM_052273379.1"/>
</dbReference>
<dbReference type="Gene3D" id="3.90.320.10">
    <property type="match status" value="1"/>
</dbReference>
<dbReference type="InterPro" id="IPR011335">
    <property type="entry name" value="Restrct_endonuc-II-like"/>
</dbReference>
<dbReference type="InterPro" id="IPR019080">
    <property type="entry name" value="YqaJ_viral_recombinase"/>
</dbReference>
<dbReference type="GO" id="GO:0006281">
    <property type="term" value="P:DNA repair"/>
    <property type="evidence" value="ECO:0007669"/>
    <property type="project" value="UniProtKB-ARBA"/>
</dbReference>
<dbReference type="AlphaFoldDB" id="A0A9C6X562"/>
<proteinExistence type="predicted"/>
<feature type="domain" description="YqaJ viral recombinase" evidence="1">
    <location>
        <begin position="3"/>
        <end position="116"/>
    </location>
</feature>
<dbReference type="InterPro" id="IPR011604">
    <property type="entry name" value="PDDEXK-like_dom_sf"/>
</dbReference>
<sequence length="239" mass="27888">MFTASTCKEVIHMKSEGAMKNYLMLHLWQITEITDTPAMVWGTTNEATARTQYAEWKSEETSTKVTVEESGLLASRAFPFLGCSPDGIVNEPNKPRYLLEIKCPFTLKDHDPKKFDEVLTSDQLKRFPLYRNERGILQMKTDHSWFYQIQMGMDVSKLSSCEFFIWSPKGHIEVMVQYDEEFWAPRRQALIERHGGLLVPEYILQRVPRNLNPLYFNFSMELVPSNDNDPDDPDEFEMQ</sequence>
<dbReference type="Pfam" id="PF09588">
    <property type="entry name" value="YqaJ"/>
    <property type="match status" value="1"/>
</dbReference>
<evidence type="ECO:0000313" key="3">
    <source>
        <dbReference type="RefSeq" id="XP_052129339.1"/>
    </source>
</evidence>
<dbReference type="GeneID" id="127750834"/>
<gene>
    <name evidence="3" type="primary">LOC127750834</name>
</gene>
<protein>
    <submittedName>
        <fullName evidence="3">Uncharacterized protein LOC127750834</fullName>
    </submittedName>
</protein>
<dbReference type="Proteomes" id="UP000504606">
    <property type="component" value="Unplaced"/>
</dbReference>
<dbReference type="InterPro" id="IPR051703">
    <property type="entry name" value="NF-kappa-B_Signaling_Reg"/>
</dbReference>
<organism evidence="2 3">
    <name type="scientific">Frankliniella occidentalis</name>
    <name type="common">Western flower thrips</name>
    <name type="synonym">Euthrips occidentalis</name>
    <dbReference type="NCBI Taxonomy" id="133901"/>
    <lineage>
        <taxon>Eukaryota</taxon>
        <taxon>Metazoa</taxon>
        <taxon>Ecdysozoa</taxon>
        <taxon>Arthropoda</taxon>
        <taxon>Hexapoda</taxon>
        <taxon>Insecta</taxon>
        <taxon>Pterygota</taxon>
        <taxon>Neoptera</taxon>
        <taxon>Paraneoptera</taxon>
        <taxon>Thysanoptera</taxon>
        <taxon>Terebrantia</taxon>
        <taxon>Thripoidea</taxon>
        <taxon>Thripidae</taxon>
        <taxon>Frankliniella</taxon>
    </lineage>
</organism>
<dbReference type="PANTHER" id="PTHR46609:SF8">
    <property type="entry name" value="YQAJ VIRAL RECOMBINASE DOMAIN-CONTAINING PROTEIN"/>
    <property type="match status" value="1"/>
</dbReference>
<dbReference type="SUPFAM" id="SSF52980">
    <property type="entry name" value="Restriction endonuclease-like"/>
    <property type="match status" value="1"/>
</dbReference>